<evidence type="ECO:0000256" key="3">
    <source>
        <dbReference type="SAM" id="MobiDB-lite"/>
    </source>
</evidence>
<dbReference type="Pfam" id="PF03592">
    <property type="entry name" value="Terminase_2"/>
    <property type="match status" value="1"/>
</dbReference>
<dbReference type="RefSeq" id="WP_162173177.1">
    <property type="nucleotide sequence ID" value="NZ_JAEMUK010000023.1"/>
</dbReference>
<dbReference type="PANTHER" id="PTHR41328:SF2">
    <property type="entry name" value="TERMINASE SMALL SUBUNIT"/>
    <property type="match status" value="1"/>
</dbReference>
<dbReference type="InterPro" id="IPR005335">
    <property type="entry name" value="Terminase_ssu"/>
</dbReference>
<keyword evidence="1" id="KW-1188">Viral release from host cell</keyword>
<dbReference type="Gene3D" id="1.10.10.1400">
    <property type="entry name" value="Terminase, small subunit, N-terminal DNA-binding domain, HTH motif"/>
    <property type="match status" value="1"/>
</dbReference>
<dbReference type="InterPro" id="IPR038713">
    <property type="entry name" value="Terminase_Gp1_N_sf"/>
</dbReference>
<proteinExistence type="predicted"/>
<organism evidence="4 5">
    <name type="scientific">Rhodomicrobium udaipurense</name>
    <dbReference type="NCBI Taxonomy" id="1202716"/>
    <lineage>
        <taxon>Bacteria</taxon>
        <taxon>Pseudomonadati</taxon>
        <taxon>Pseudomonadota</taxon>
        <taxon>Alphaproteobacteria</taxon>
        <taxon>Hyphomicrobiales</taxon>
        <taxon>Hyphomicrobiaceae</taxon>
        <taxon>Rhodomicrobium</taxon>
    </lineage>
</organism>
<sequence>MAKNPKKSRPREPAPSPLTERARRFASEYVIDADGKAAAMRAGYAEKSAATTASRLLGDPRIQAIIGEARTRVAASAEVTAERVIGRLAEIAFAPIADKPTLKHQLVALGQLTRFFAPSRVELSGSVTMIDPDAVRRELAAKLERLAQTVPSSGPDS</sequence>
<dbReference type="InterPro" id="IPR052404">
    <property type="entry name" value="SPP1-like_terminase"/>
</dbReference>
<protein>
    <submittedName>
        <fullName evidence="4">Terminase small subunit</fullName>
    </submittedName>
</protein>
<keyword evidence="2" id="KW-0231">Viral genome packaging</keyword>
<accession>A0A8I1GFC5</accession>
<evidence type="ECO:0000313" key="4">
    <source>
        <dbReference type="EMBL" id="MBJ7543979.1"/>
    </source>
</evidence>
<reference evidence="4 5" key="1">
    <citation type="submission" date="2020-12" db="EMBL/GenBank/DDBJ databases">
        <title>Revised draft genomes of Rhodomicrobium vannielii ATCC 17100 and Rhodomicrobium udaipurense JA643.</title>
        <authorList>
            <person name="Conners E.M."/>
            <person name="Davenport E.J."/>
            <person name="Bose A."/>
        </authorList>
    </citation>
    <scope>NUCLEOTIDE SEQUENCE [LARGE SCALE GENOMIC DNA]</scope>
    <source>
        <strain evidence="4 5">JA643</strain>
    </source>
</reference>
<name>A0A8I1GFC5_9HYPH</name>
<feature type="region of interest" description="Disordered" evidence="3">
    <location>
        <begin position="1"/>
        <end position="23"/>
    </location>
</feature>
<keyword evidence="5" id="KW-1185">Reference proteome</keyword>
<dbReference type="EMBL" id="JAEMUK010000023">
    <property type="protein sequence ID" value="MBJ7543979.1"/>
    <property type="molecule type" value="Genomic_DNA"/>
</dbReference>
<dbReference type="Proteomes" id="UP000623250">
    <property type="component" value="Unassembled WGS sequence"/>
</dbReference>
<evidence type="ECO:0000256" key="2">
    <source>
        <dbReference type="ARBA" id="ARBA00023219"/>
    </source>
</evidence>
<evidence type="ECO:0000256" key="1">
    <source>
        <dbReference type="ARBA" id="ARBA00022612"/>
    </source>
</evidence>
<comment type="caution">
    <text evidence="4">The sequence shown here is derived from an EMBL/GenBank/DDBJ whole genome shotgun (WGS) entry which is preliminary data.</text>
</comment>
<evidence type="ECO:0000313" key="5">
    <source>
        <dbReference type="Proteomes" id="UP000623250"/>
    </source>
</evidence>
<dbReference type="GO" id="GO:0051276">
    <property type="term" value="P:chromosome organization"/>
    <property type="evidence" value="ECO:0007669"/>
    <property type="project" value="InterPro"/>
</dbReference>
<dbReference type="PANTHER" id="PTHR41328">
    <property type="entry name" value="TERMINASE SMALL SUBUNIT-RELATED"/>
    <property type="match status" value="1"/>
</dbReference>
<gene>
    <name evidence="4" type="ORF">JDN41_10445</name>
</gene>
<dbReference type="AlphaFoldDB" id="A0A8I1GFC5"/>